<dbReference type="GO" id="GO:0035159">
    <property type="term" value="P:regulation of tube length, open tracheal system"/>
    <property type="evidence" value="ECO:0007669"/>
    <property type="project" value="TreeGrafter"/>
</dbReference>
<organism evidence="2 3">
    <name type="scientific">Nezara viridula</name>
    <name type="common">Southern green stink bug</name>
    <name type="synonym">Cimex viridulus</name>
    <dbReference type="NCBI Taxonomy" id="85310"/>
    <lineage>
        <taxon>Eukaryota</taxon>
        <taxon>Metazoa</taxon>
        <taxon>Ecdysozoa</taxon>
        <taxon>Arthropoda</taxon>
        <taxon>Hexapoda</taxon>
        <taxon>Insecta</taxon>
        <taxon>Pterygota</taxon>
        <taxon>Neoptera</taxon>
        <taxon>Paraneoptera</taxon>
        <taxon>Hemiptera</taxon>
        <taxon>Heteroptera</taxon>
        <taxon>Panheteroptera</taxon>
        <taxon>Pentatomomorpha</taxon>
        <taxon>Pentatomoidea</taxon>
        <taxon>Pentatomidae</taxon>
        <taxon>Pentatominae</taxon>
        <taxon>Nezara</taxon>
    </lineage>
</organism>
<feature type="transmembrane region" description="Helical" evidence="1">
    <location>
        <begin position="88"/>
        <end position="105"/>
    </location>
</feature>
<proteinExistence type="predicted"/>
<feature type="transmembrane region" description="Helical" evidence="1">
    <location>
        <begin position="148"/>
        <end position="166"/>
    </location>
</feature>
<dbReference type="GO" id="GO:0060857">
    <property type="term" value="P:establishment of glial blood-brain barrier"/>
    <property type="evidence" value="ECO:0007669"/>
    <property type="project" value="TreeGrafter"/>
</dbReference>
<evidence type="ECO:0000313" key="2">
    <source>
        <dbReference type="EMBL" id="CAH1396797.1"/>
    </source>
</evidence>
<protein>
    <submittedName>
        <fullName evidence="2">Uncharacterized protein</fullName>
    </submittedName>
</protein>
<feature type="transmembrane region" description="Helical" evidence="1">
    <location>
        <begin position="112"/>
        <end position="136"/>
    </location>
</feature>
<dbReference type="EMBL" id="OV725079">
    <property type="protein sequence ID" value="CAH1396797.1"/>
    <property type="molecule type" value="Genomic_DNA"/>
</dbReference>
<dbReference type="AlphaFoldDB" id="A0A9P0H7I5"/>
<feature type="transmembrane region" description="Helical" evidence="1">
    <location>
        <begin position="178"/>
        <end position="203"/>
    </location>
</feature>
<dbReference type="GO" id="GO:0005886">
    <property type="term" value="C:plasma membrane"/>
    <property type="evidence" value="ECO:0007669"/>
    <property type="project" value="TreeGrafter"/>
</dbReference>
<dbReference type="Proteomes" id="UP001152798">
    <property type="component" value="Chromosome 3"/>
</dbReference>
<dbReference type="GO" id="GO:0019991">
    <property type="term" value="P:septate junction assembly"/>
    <property type="evidence" value="ECO:0007669"/>
    <property type="project" value="TreeGrafter"/>
</dbReference>
<evidence type="ECO:0000313" key="3">
    <source>
        <dbReference type="Proteomes" id="UP001152798"/>
    </source>
</evidence>
<keyword evidence="1" id="KW-0812">Transmembrane</keyword>
<name>A0A9P0H7I5_NEZVI</name>
<reference evidence="2" key="1">
    <citation type="submission" date="2022-01" db="EMBL/GenBank/DDBJ databases">
        <authorList>
            <person name="King R."/>
        </authorList>
    </citation>
    <scope>NUCLEOTIDE SEQUENCE</scope>
</reference>
<feature type="transmembrane region" description="Helical" evidence="1">
    <location>
        <begin position="61"/>
        <end position="82"/>
    </location>
</feature>
<dbReference type="PANTHER" id="PTHR36694">
    <property type="entry name" value="PASIFLORA 1, ISOFORM A-RELATED"/>
    <property type="match status" value="1"/>
</dbReference>
<feature type="transmembrane region" description="Helical" evidence="1">
    <location>
        <begin position="215"/>
        <end position="239"/>
    </location>
</feature>
<keyword evidence="1" id="KW-0472">Membrane</keyword>
<dbReference type="PANTHER" id="PTHR36694:SF4">
    <property type="entry name" value="LD42595P"/>
    <property type="match status" value="1"/>
</dbReference>
<keyword evidence="3" id="KW-1185">Reference proteome</keyword>
<sequence length="267" mass="30993">MCAKKSSSVGTPSVYSYVTRSTSNLKSTRSLRSLKIPWYKRPLVQDAFIIDIQRASMITGIYSLGLSIFTIFTGIFDLYSYVMAAPGSVHYGYYFISYQFVYVGNKHVRNTLVLFALFSVLAAMAIFVTSIMLILALRKEHEKKMVPWLYSFALFTVLRVLAWIFFTTVNDLIFSYNIIMVLLWAIFCVLNAYGWVLVYSLYLELIDLTKLEDLAHLRVCFLFLLILMFHNFIIIFTFMKEKKRTLPIKMSLMCSLLDTMYLYVCVD</sequence>
<gene>
    <name evidence="2" type="ORF">NEZAVI_LOCUS6784</name>
</gene>
<dbReference type="OrthoDB" id="8174021at2759"/>
<evidence type="ECO:0000256" key="1">
    <source>
        <dbReference type="SAM" id="Phobius"/>
    </source>
</evidence>
<accession>A0A9P0H7I5</accession>
<keyword evidence="1" id="KW-1133">Transmembrane helix</keyword>